<protein>
    <submittedName>
        <fullName evidence="10">TolC family protein</fullName>
    </submittedName>
</protein>
<feature type="chain" id="PRO_5041956438" evidence="9">
    <location>
        <begin position="24"/>
        <end position="408"/>
    </location>
</feature>
<evidence type="ECO:0000256" key="7">
    <source>
        <dbReference type="ARBA" id="ARBA00023237"/>
    </source>
</evidence>
<dbReference type="AlphaFoldDB" id="A0AAD0L9E8"/>
<evidence type="ECO:0000256" key="1">
    <source>
        <dbReference type="ARBA" id="ARBA00004442"/>
    </source>
</evidence>
<evidence type="ECO:0000256" key="4">
    <source>
        <dbReference type="ARBA" id="ARBA00022692"/>
    </source>
</evidence>
<evidence type="ECO:0000256" key="2">
    <source>
        <dbReference type="ARBA" id="ARBA00007613"/>
    </source>
</evidence>
<keyword evidence="4" id="KW-0812">Transmembrane</keyword>
<keyword evidence="9" id="KW-0732">Signal</keyword>
<dbReference type="InterPro" id="IPR003423">
    <property type="entry name" value="OMP_efflux"/>
</dbReference>
<organism evidence="10 11">
    <name type="scientific">Pseudomonas putida</name>
    <name type="common">Arthrobacter siderocapsulatus</name>
    <dbReference type="NCBI Taxonomy" id="303"/>
    <lineage>
        <taxon>Bacteria</taxon>
        <taxon>Pseudomonadati</taxon>
        <taxon>Pseudomonadota</taxon>
        <taxon>Gammaproteobacteria</taxon>
        <taxon>Pseudomonadales</taxon>
        <taxon>Pseudomonadaceae</taxon>
        <taxon>Pseudomonas</taxon>
    </lineage>
</organism>
<keyword evidence="3" id="KW-1134">Transmembrane beta strand</keyword>
<feature type="signal peptide" evidence="9">
    <location>
        <begin position="1"/>
        <end position="23"/>
    </location>
</feature>
<keyword evidence="8" id="KW-0449">Lipoprotein</keyword>
<keyword evidence="5" id="KW-0472">Membrane</keyword>
<sequence length="408" mass="43993">MPFKTSRSLALICLLSASAVAQAGQGLTLNQALDAAFADNPDLAAVRQALGIAEGERRQAGLIPNPELSWEREDTRRDTSTTTVMLSQALELGGKRGARVEVAKAGQDIARLELERQGNGLRADVTQAFHAALRAQTAVELAEQSKALTERGLRVVKARVAAGQSSPVEATRADVQLAQALAQLRRAEADRTVAWQALSRLIGSADVAFTQLDGNGLLPGPAPQAEVLLGKVEQTVEWRLAAAQIERGDAALGSEKAQRIPNLTVSLGSQYSREDRERVNVVGLSMPLPLFDRNQGNVLAASRRADQARDLRNAVELRLRSDTRSALSQWAMAMAEVNAYDRTILPSARQAVDTATRGFERGKFAFLDVLDAQRTLIEARGQYLDALASASDARAQVERIYGQLDAGR</sequence>
<evidence type="ECO:0000256" key="3">
    <source>
        <dbReference type="ARBA" id="ARBA00022452"/>
    </source>
</evidence>
<dbReference type="Gene3D" id="1.20.1600.10">
    <property type="entry name" value="Outer membrane efflux proteins (OEP)"/>
    <property type="match status" value="1"/>
</dbReference>
<dbReference type="GO" id="GO:0016020">
    <property type="term" value="C:membrane"/>
    <property type="evidence" value="ECO:0007669"/>
    <property type="project" value="UniProtKB-SubCell"/>
</dbReference>
<dbReference type="Proteomes" id="UP000251617">
    <property type="component" value="Chromosome"/>
</dbReference>
<keyword evidence="6" id="KW-0564">Palmitate</keyword>
<evidence type="ECO:0000256" key="6">
    <source>
        <dbReference type="ARBA" id="ARBA00023139"/>
    </source>
</evidence>
<reference evidence="10 11" key="1">
    <citation type="submission" date="2018-06" db="EMBL/GenBank/DDBJ databases">
        <title>The genome of Pseudomonas putida NX-1, a lignin degrader.</title>
        <authorList>
            <person name="Xu Z."/>
        </authorList>
    </citation>
    <scope>NUCLEOTIDE SEQUENCE [LARGE SCALE GENOMIC DNA]</scope>
    <source>
        <strain evidence="10 11">NX-1</strain>
    </source>
</reference>
<dbReference type="InterPro" id="IPR010131">
    <property type="entry name" value="MdtP/NodT-like"/>
</dbReference>
<evidence type="ECO:0000313" key="10">
    <source>
        <dbReference type="EMBL" id="AXA25170.1"/>
    </source>
</evidence>
<dbReference type="PANTHER" id="PTHR30203">
    <property type="entry name" value="OUTER MEMBRANE CATION EFFLUX PROTEIN"/>
    <property type="match status" value="1"/>
</dbReference>
<accession>A0AAD0L9E8</accession>
<dbReference type="Pfam" id="PF02321">
    <property type="entry name" value="OEP"/>
    <property type="match status" value="2"/>
</dbReference>
<dbReference type="EMBL" id="CP030750">
    <property type="protein sequence ID" value="AXA25170.1"/>
    <property type="molecule type" value="Genomic_DNA"/>
</dbReference>
<comment type="similarity">
    <text evidence="2">Belongs to the outer membrane factor (OMF) (TC 1.B.17) family.</text>
</comment>
<name>A0AAD0L9E8_PSEPU</name>
<evidence type="ECO:0000256" key="9">
    <source>
        <dbReference type="SAM" id="SignalP"/>
    </source>
</evidence>
<evidence type="ECO:0000256" key="8">
    <source>
        <dbReference type="ARBA" id="ARBA00023288"/>
    </source>
</evidence>
<evidence type="ECO:0000256" key="5">
    <source>
        <dbReference type="ARBA" id="ARBA00023136"/>
    </source>
</evidence>
<dbReference type="PANTHER" id="PTHR30203:SF24">
    <property type="entry name" value="BLR4935 PROTEIN"/>
    <property type="match status" value="1"/>
</dbReference>
<evidence type="ECO:0000313" key="11">
    <source>
        <dbReference type="Proteomes" id="UP000251617"/>
    </source>
</evidence>
<comment type="subcellular location">
    <subcellularLocation>
        <location evidence="1">Cell outer membrane</location>
    </subcellularLocation>
</comment>
<dbReference type="GO" id="GO:0015562">
    <property type="term" value="F:efflux transmembrane transporter activity"/>
    <property type="evidence" value="ECO:0007669"/>
    <property type="project" value="InterPro"/>
</dbReference>
<dbReference type="RefSeq" id="WP_112898348.1">
    <property type="nucleotide sequence ID" value="NZ_CP030750.1"/>
</dbReference>
<gene>
    <name evidence="10" type="ORF">C1S65_13970</name>
</gene>
<proteinExistence type="inferred from homology"/>
<keyword evidence="7" id="KW-0998">Cell outer membrane</keyword>
<dbReference type="SUPFAM" id="SSF56954">
    <property type="entry name" value="Outer membrane efflux proteins (OEP)"/>
    <property type="match status" value="1"/>
</dbReference>